<evidence type="ECO:0000256" key="3">
    <source>
        <dbReference type="ARBA" id="ARBA00023027"/>
    </source>
</evidence>
<gene>
    <name evidence="7" type="ORF">MBOT_16680</name>
</gene>
<reference evidence="7 8" key="1">
    <citation type="journal article" date="2019" name="Emerg. Microbes Infect.">
        <title>Comprehensive subspecies identification of 175 nontuberculous mycobacteria species based on 7547 genomic profiles.</title>
        <authorList>
            <person name="Matsumoto Y."/>
            <person name="Kinjo T."/>
            <person name="Motooka D."/>
            <person name="Nabeya D."/>
            <person name="Jung N."/>
            <person name="Uechi K."/>
            <person name="Horii T."/>
            <person name="Iida T."/>
            <person name="Fujita J."/>
            <person name="Nakamura S."/>
        </authorList>
    </citation>
    <scope>NUCLEOTIDE SEQUENCE [LARGE SCALE GENOMIC DNA]</scope>
    <source>
        <strain evidence="7 8">JCM 17322</strain>
    </source>
</reference>
<dbReference type="Gene3D" id="1.10.1040.10">
    <property type="entry name" value="N-(1-d-carboxylethyl)-l-norvaline Dehydrogenase, domain 2"/>
    <property type="match status" value="1"/>
</dbReference>
<organism evidence="7 8">
    <name type="scientific">Mycobacterium botniense</name>
    <dbReference type="NCBI Taxonomy" id="84962"/>
    <lineage>
        <taxon>Bacteria</taxon>
        <taxon>Bacillati</taxon>
        <taxon>Actinomycetota</taxon>
        <taxon>Actinomycetes</taxon>
        <taxon>Mycobacteriales</taxon>
        <taxon>Mycobacteriaceae</taxon>
        <taxon>Mycobacterium</taxon>
    </lineage>
</organism>
<sequence>MDIGFIGLGNMGRGMAANLIRAGHRVTVYNRTAEKMTALVQQGATPARTVAEACAGDAVVTMLADDKAVEQVAFGENGILASLRPGATHISSSTISVDLSKKLTSAHHEAGQLYVAAPVLGRPEAATAARLFVIAAGAPQVLDPLTPLFDALGQRTFVVSEHPHTANLVKLSANFLIASVIESLGEAMTLIGKAGVDPLHYIDILTASLFSAPAYQTYGGLIARQDFEPAGFMARLGLKDVQLVLAAAEDLQVPLPVASLLRDRFLALVAAGAGHLDWSAIATLAARDAGGDSDHST</sequence>
<accession>A0A7I9XWY7</accession>
<dbReference type="InterPro" id="IPR006115">
    <property type="entry name" value="6PGDH_NADP-bd"/>
</dbReference>
<keyword evidence="3" id="KW-0520">NAD</keyword>
<evidence type="ECO:0000313" key="8">
    <source>
        <dbReference type="Proteomes" id="UP000465361"/>
    </source>
</evidence>
<evidence type="ECO:0000313" key="7">
    <source>
        <dbReference type="EMBL" id="GFG74303.1"/>
    </source>
</evidence>
<dbReference type="EMBL" id="BLKW01000002">
    <property type="protein sequence ID" value="GFG74303.1"/>
    <property type="molecule type" value="Genomic_DNA"/>
</dbReference>
<dbReference type="Gene3D" id="3.40.50.720">
    <property type="entry name" value="NAD(P)-binding Rossmann-like Domain"/>
    <property type="match status" value="1"/>
</dbReference>
<protein>
    <submittedName>
        <fullName evidence="7">3-hydroxyisobutyrate dehydrogenase</fullName>
    </submittedName>
</protein>
<dbReference type="GO" id="GO:0050661">
    <property type="term" value="F:NADP binding"/>
    <property type="evidence" value="ECO:0007669"/>
    <property type="project" value="InterPro"/>
</dbReference>
<feature type="domain" description="3-hydroxyisobutyrate dehydrogenase-like NAD-binding" evidence="6">
    <location>
        <begin position="166"/>
        <end position="283"/>
    </location>
</feature>
<evidence type="ECO:0000256" key="4">
    <source>
        <dbReference type="PIRSR" id="PIRSR000103-1"/>
    </source>
</evidence>
<keyword evidence="8" id="KW-1185">Reference proteome</keyword>
<dbReference type="InterPro" id="IPR051265">
    <property type="entry name" value="HIBADH-related_NP60_sf"/>
</dbReference>
<feature type="domain" description="6-phosphogluconate dehydrogenase NADP-binding" evidence="5">
    <location>
        <begin position="2"/>
        <end position="158"/>
    </location>
</feature>
<dbReference type="Proteomes" id="UP000465361">
    <property type="component" value="Unassembled WGS sequence"/>
</dbReference>
<evidence type="ECO:0000256" key="2">
    <source>
        <dbReference type="ARBA" id="ARBA00023002"/>
    </source>
</evidence>
<dbReference type="SUPFAM" id="SSF48179">
    <property type="entry name" value="6-phosphogluconate dehydrogenase C-terminal domain-like"/>
    <property type="match status" value="1"/>
</dbReference>
<dbReference type="SUPFAM" id="SSF51735">
    <property type="entry name" value="NAD(P)-binding Rossmann-fold domains"/>
    <property type="match status" value="1"/>
</dbReference>
<dbReference type="InterPro" id="IPR036291">
    <property type="entry name" value="NAD(P)-bd_dom_sf"/>
</dbReference>
<dbReference type="PANTHER" id="PTHR43580">
    <property type="entry name" value="OXIDOREDUCTASE GLYR1-RELATED"/>
    <property type="match status" value="1"/>
</dbReference>
<comment type="similarity">
    <text evidence="1">Belongs to the HIBADH-related family.</text>
</comment>
<dbReference type="InterPro" id="IPR002204">
    <property type="entry name" value="3-OH-isobutyrate_DH-rel_CS"/>
</dbReference>
<dbReference type="PIRSF" id="PIRSF000103">
    <property type="entry name" value="HIBADH"/>
    <property type="match status" value="1"/>
</dbReference>
<dbReference type="PANTHER" id="PTHR43580:SF2">
    <property type="entry name" value="CYTOKINE-LIKE NUCLEAR FACTOR N-PAC"/>
    <property type="match status" value="1"/>
</dbReference>
<dbReference type="GO" id="GO:0051287">
    <property type="term" value="F:NAD binding"/>
    <property type="evidence" value="ECO:0007669"/>
    <property type="project" value="InterPro"/>
</dbReference>
<comment type="caution">
    <text evidence="7">The sequence shown here is derived from an EMBL/GenBank/DDBJ whole genome shotgun (WGS) entry which is preliminary data.</text>
</comment>
<proteinExistence type="inferred from homology"/>
<dbReference type="InterPro" id="IPR029154">
    <property type="entry name" value="HIBADH-like_NADP-bd"/>
</dbReference>
<dbReference type="GO" id="GO:0016054">
    <property type="term" value="P:organic acid catabolic process"/>
    <property type="evidence" value="ECO:0007669"/>
    <property type="project" value="UniProtKB-ARBA"/>
</dbReference>
<name>A0A7I9XWY7_9MYCO</name>
<dbReference type="InterPro" id="IPR013328">
    <property type="entry name" value="6PGD_dom2"/>
</dbReference>
<feature type="active site" evidence="4">
    <location>
        <position position="170"/>
    </location>
</feature>
<evidence type="ECO:0000259" key="5">
    <source>
        <dbReference type="Pfam" id="PF03446"/>
    </source>
</evidence>
<dbReference type="PROSITE" id="PS00895">
    <property type="entry name" value="3_HYDROXYISOBUT_DH"/>
    <property type="match status" value="1"/>
</dbReference>
<dbReference type="Pfam" id="PF14833">
    <property type="entry name" value="NAD_binding_11"/>
    <property type="match status" value="1"/>
</dbReference>
<evidence type="ECO:0000256" key="1">
    <source>
        <dbReference type="ARBA" id="ARBA00009080"/>
    </source>
</evidence>
<dbReference type="AlphaFoldDB" id="A0A7I9XWY7"/>
<evidence type="ECO:0000259" key="6">
    <source>
        <dbReference type="Pfam" id="PF14833"/>
    </source>
</evidence>
<dbReference type="InterPro" id="IPR008927">
    <property type="entry name" value="6-PGluconate_DH-like_C_sf"/>
</dbReference>
<dbReference type="GO" id="GO:0016491">
    <property type="term" value="F:oxidoreductase activity"/>
    <property type="evidence" value="ECO:0007669"/>
    <property type="project" value="UniProtKB-KW"/>
</dbReference>
<dbReference type="InterPro" id="IPR015815">
    <property type="entry name" value="HIBADH-related"/>
</dbReference>
<keyword evidence="2" id="KW-0560">Oxidoreductase</keyword>
<dbReference type="Pfam" id="PF03446">
    <property type="entry name" value="NAD_binding_2"/>
    <property type="match status" value="1"/>
</dbReference>